<name>A0AAN6Y2Y6_9PEZI</name>
<reference evidence="2" key="1">
    <citation type="journal article" date="2023" name="Mol. Phylogenet. Evol.">
        <title>Genome-scale phylogeny and comparative genomics of the fungal order Sordariales.</title>
        <authorList>
            <person name="Hensen N."/>
            <person name="Bonometti L."/>
            <person name="Westerberg I."/>
            <person name="Brannstrom I.O."/>
            <person name="Guillou S."/>
            <person name="Cros-Aarteil S."/>
            <person name="Calhoun S."/>
            <person name="Haridas S."/>
            <person name="Kuo A."/>
            <person name="Mondo S."/>
            <person name="Pangilinan J."/>
            <person name="Riley R."/>
            <person name="LaButti K."/>
            <person name="Andreopoulos B."/>
            <person name="Lipzen A."/>
            <person name="Chen C."/>
            <person name="Yan M."/>
            <person name="Daum C."/>
            <person name="Ng V."/>
            <person name="Clum A."/>
            <person name="Steindorff A."/>
            <person name="Ohm R.A."/>
            <person name="Martin F."/>
            <person name="Silar P."/>
            <person name="Natvig D.O."/>
            <person name="Lalanne C."/>
            <person name="Gautier V."/>
            <person name="Ament-Velasquez S.L."/>
            <person name="Kruys A."/>
            <person name="Hutchinson M.I."/>
            <person name="Powell A.J."/>
            <person name="Barry K."/>
            <person name="Miller A.N."/>
            <person name="Grigoriev I.V."/>
            <person name="Debuchy R."/>
            <person name="Gladieux P."/>
            <person name="Hiltunen Thoren M."/>
            <person name="Johannesson H."/>
        </authorList>
    </citation>
    <scope>NUCLEOTIDE SEQUENCE</scope>
    <source>
        <strain evidence="2">PSN293</strain>
    </source>
</reference>
<protein>
    <submittedName>
        <fullName evidence="2">Uncharacterized protein</fullName>
    </submittedName>
</protein>
<accession>A0AAN6Y2Y6</accession>
<evidence type="ECO:0000313" key="3">
    <source>
        <dbReference type="Proteomes" id="UP001301769"/>
    </source>
</evidence>
<organism evidence="2 3">
    <name type="scientific">Rhypophila decipiens</name>
    <dbReference type="NCBI Taxonomy" id="261697"/>
    <lineage>
        <taxon>Eukaryota</taxon>
        <taxon>Fungi</taxon>
        <taxon>Dikarya</taxon>
        <taxon>Ascomycota</taxon>
        <taxon>Pezizomycotina</taxon>
        <taxon>Sordariomycetes</taxon>
        <taxon>Sordariomycetidae</taxon>
        <taxon>Sordariales</taxon>
        <taxon>Naviculisporaceae</taxon>
        <taxon>Rhypophila</taxon>
    </lineage>
</organism>
<reference evidence="2" key="2">
    <citation type="submission" date="2023-05" db="EMBL/GenBank/DDBJ databases">
        <authorList>
            <consortium name="Lawrence Berkeley National Laboratory"/>
            <person name="Steindorff A."/>
            <person name="Hensen N."/>
            <person name="Bonometti L."/>
            <person name="Westerberg I."/>
            <person name="Brannstrom I.O."/>
            <person name="Guillou S."/>
            <person name="Cros-Aarteil S."/>
            <person name="Calhoun S."/>
            <person name="Haridas S."/>
            <person name="Kuo A."/>
            <person name="Mondo S."/>
            <person name="Pangilinan J."/>
            <person name="Riley R."/>
            <person name="Labutti K."/>
            <person name="Andreopoulos B."/>
            <person name="Lipzen A."/>
            <person name="Chen C."/>
            <person name="Yanf M."/>
            <person name="Daum C."/>
            <person name="Ng V."/>
            <person name="Clum A."/>
            <person name="Ohm R."/>
            <person name="Martin F."/>
            <person name="Silar P."/>
            <person name="Natvig D."/>
            <person name="Lalanne C."/>
            <person name="Gautier V."/>
            <person name="Ament-Velasquez S.L."/>
            <person name="Kruys A."/>
            <person name="Hutchinson M.I."/>
            <person name="Powell A.J."/>
            <person name="Barry K."/>
            <person name="Miller A.N."/>
            <person name="Grigoriev I.V."/>
            <person name="Debuchy R."/>
            <person name="Gladieux P."/>
            <person name="Thoren M.H."/>
            <person name="Johannesson H."/>
        </authorList>
    </citation>
    <scope>NUCLEOTIDE SEQUENCE</scope>
    <source>
        <strain evidence="2">PSN293</strain>
    </source>
</reference>
<evidence type="ECO:0000256" key="1">
    <source>
        <dbReference type="SAM" id="Phobius"/>
    </source>
</evidence>
<sequence>MEPSLPTDGTSQGNGEEARPILWGRFAKPSYNNMYGFDTAQQCKRANHFRYRVTALHLPVEHHYMYRDRKRAAKPPWIASVALEFNSLEDFAKYNFSWRRNRRRWFTRSRSIDFNSHPTIDGVTMFVRRQFIDFGTPILRWTAEIAVWRQDPQAWDRELTDGEVASMFNKNTYVCMEAFSQEKTAENSLWHRRRVFVKYPKERELSESIESIETLVDNTDRDRVPESTEDTQTIKMLVDSIDQDLETETIESIKTLVDNTDRHLVPESIKTHVDGIDHDLVHVLYQDFCVHRDTSVQLEDTVLYRAIAENIERQLFFEEPAEEPRMNLRGNQVVKQESSKEWWIACMVCGALLTCVFVALLLGLIITDEQKKSARNEPK</sequence>
<keyword evidence="1" id="KW-0472">Membrane</keyword>
<keyword evidence="1" id="KW-1133">Transmembrane helix</keyword>
<feature type="transmembrane region" description="Helical" evidence="1">
    <location>
        <begin position="342"/>
        <end position="366"/>
    </location>
</feature>
<dbReference type="AlphaFoldDB" id="A0AAN6Y2Y6"/>
<gene>
    <name evidence="2" type="ORF">QBC37DRAFT_78926</name>
</gene>
<dbReference type="EMBL" id="MU858246">
    <property type="protein sequence ID" value="KAK4208377.1"/>
    <property type="molecule type" value="Genomic_DNA"/>
</dbReference>
<keyword evidence="1" id="KW-0812">Transmembrane</keyword>
<comment type="caution">
    <text evidence="2">The sequence shown here is derived from an EMBL/GenBank/DDBJ whole genome shotgun (WGS) entry which is preliminary data.</text>
</comment>
<evidence type="ECO:0000313" key="2">
    <source>
        <dbReference type="EMBL" id="KAK4208377.1"/>
    </source>
</evidence>
<dbReference type="Proteomes" id="UP001301769">
    <property type="component" value="Unassembled WGS sequence"/>
</dbReference>
<proteinExistence type="predicted"/>
<keyword evidence="3" id="KW-1185">Reference proteome</keyword>